<dbReference type="Gene3D" id="3.40.50.150">
    <property type="entry name" value="Vaccinia Virus protein VP39"/>
    <property type="match status" value="1"/>
</dbReference>
<dbReference type="Proteomes" id="UP000094056">
    <property type="component" value="Unassembled WGS sequence"/>
</dbReference>
<comment type="caution">
    <text evidence="6">The sequence shown here is derived from an EMBL/GenBank/DDBJ whole genome shotgun (WGS) entry which is preliminary data.</text>
</comment>
<evidence type="ECO:0000313" key="7">
    <source>
        <dbReference type="Proteomes" id="UP000094056"/>
    </source>
</evidence>
<dbReference type="GO" id="GO:0006298">
    <property type="term" value="P:mismatch repair"/>
    <property type="evidence" value="ECO:0007669"/>
    <property type="project" value="TreeGrafter"/>
</dbReference>
<dbReference type="Pfam" id="PF02086">
    <property type="entry name" value="MethyltransfD12"/>
    <property type="match status" value="1"/>
</dbReference>
<dbReference type="InterPro" id="IPR002052">
    <property type="entry name" value="DNA_methylase_N6_adenine_CS"/>
</dbReference>
<protein>
    <recommendedName>
        <fullName evidence="1">site-specific DNA-methyltransferase (adenine-specific)</fullName>
        <ecNumber evidence="1">2.1.1.72</ecNumber>
    </recommendedName>
</protein>
<evidence type="ECO:0000256" key="2">
    <source>
        <dbReference type="ARBA" id="ARBA00022603"/>
    </source>
</evidence>
<keyword evidence="4" id="KW-0949">S-adenosyl-L-methionine</keyword>
<sequence>MKCYPGGKGGVFQRLINLMPSHEVYIETHLGGGAIMRNKRPAMRNIGIEIDPKVIRMWTASGPINFELIHGDAITFLKSYRFTGKELVYCDPPYLRETRKKYYPLYKYEYTYEQHVEFLEVIKSLPCKIMISGYKSKLYEESLESWETYSFQAACHHGVATEYIWMNYPSPVELHDYRYLGDTFRERERIKLKSERWIRRLKTIPVLERQALLSAISDLDRTRAKNLSQECL</sequence>
<dbReference type="InterPro" id="IPR012327">
    <property type="entry name" value="MeTrfase_D12"/>
</dbReference>
<dbReference type="GO" id="GO:0009307">
    <property type="term" value="P:DNA restriction-modification system"/>
    <property type="evidence" value="ECO:0007669"/>
    <property type="project" value="InterPro"/>
</dbReference>
<organism evidence="6 7">
    <name type="scientific">Candidatus Scalindua rubra</name>
    <dbReference type="NCBI Taxonomy" id="1872076"/>
    <lineage>
        <taxon>Bacteria</taxon>
        <taxon>Pseudomonadati</taxon>
        <taxon>Planctomycetota</taxon>
        <taxon>Candidatus Brocadiia</taxon>
        <taxon>Candidatus Brocadiales</taxon>
        <taxon>Candidatus Scalinduaceae</taxon>
        <taxon>Candidatus Scalindua</taxon>
    </lineage>
</organism>
<dbReference type="EC" id="2.1.1.72" evidence="1"/>
<dbReference type="EMBL" id="MAYW01000433">
    <property type="protein sequence ID" value="ODS29642.1"/>
    <property type="molecule type" value="Genomic_DNA"/>
</dbReference>
<evidence type="ECO:0000256" key="3">
    <source>
        <dbReference type="ARBA" id="ARBA00022679"/>
    </source>
</evidence>
<proteinExistence type="predicted"/>
<dbReference type="GO" id="GO:0043565">
    <property type="term" value="F:sequence-specific DNA binding"/>
    <property type="evidence" value="ECO:0007669"/>
    <property type="project" value="TreeGrafter"/>
</dbReference>
<evidence type="ECO:0000256" key="5">
    <source>
        <dbReference type="ARBA" id="ARBA00047942"/>
    </source>
</evidence>
<keyword evidence="2 6" id="KW-0489">Methyltransferase</keyword>
<comment type="catalytic activity">
    <reaction evidence="5">
        <text>a 2'-deoxyadenosine in DNA + S-adenosyl-L-methionine = an N(6)-methyl-2'-deoxyadenosine in DNA + S-adenosyl-L-homocysteine + H(+)</text>
        <dbReference type="Rhea" id="RHEA:15197"/>
        <dbReference type="Rhea" id="RHEA-COMP:12418"/>
        <dbReference type="Rhea" id="RHEA-COMP:12419"/>
        <dbReference type="ChEBI" id="CHEBI:15378"/>
        <dbReference type="ChEBI" id="CHEBI:57856"/>
        <dbReference type="ChEBI" id="CHEBI:59789"/>
        <dbReference type="ChEBI" id="CHEBI:90615"/>
        <dbReference type="ChEBI" id="CHEBI:90616"/>
        <dbReference type="EC" id="2.1.1.72"/>
    </reaction>
</comment>
<dbReference type="PROSITE" id="PS00092">
    <property type="entry name" value="N6_MTASE"/>
    <property type="match status" value="1"/>
</dbReference>
<dbReference type="GO" id="GO:0009007">
    <property type="term" value="F:site-specific DNA-methyltransferase (adenine-specific) activity"/>
    <property type="evidence" value="ECO:0007669"/>
    <property type="project" value="UniProtKB-EC"/>
</dbReference>
<dbReference type="GO" id="GO:0032259">
    <property type="term" value="P:methylation"/>
    <property type="evidence" value="ECO:0007669"/>
    <property type="project" value="UniProtKB-KW"/>
</dbReference>
<dbReference type="PANTHER" id="PTHR30481:SF4">
    <property type="entry name" value="SITE-SPECIFIC DNA-METHYLTRANSFERASE (ADENINE-SPECIFIC)"/>
    <property type="match status" value="1"/>
</dbReference>
<dbReference type="AlphaFoldDB" id="A0A1E3X240"/>
<evidence type="ECO:0000313" key="6">
    <source>
        <dbReference type="EMBL" id="ODS29642.1"/>
    </source>
</evidence>
<accession>A0A1E3X240</accession>
<gene>
    <name evidence="6" type="ORF">SCARUB_05259</name>
</gene>
<dbReference type="GO" id="GO:1904047">
    <property type="term" value="F:S-adenosyl-L-methionine binding"/>
    <property type="evidence" value="ECO:0007669"/>
    <property type="project" value="TreeGrafter"/>
</dbReference>
<dbReference type="SUPFAM" id="SSF53335">
    <property type="entry name" value="S-adenosyl-L-methionine-dependent methyltransferases"/>
    <property type="match status" value="1"/>
</dbReference>
<dbReference type="PANTHER" id="PTHR30481">
    <property type="entry name" value="DNA ADENINE METHYLASE"/>
    <property type="match status" value="1"/>
</dbReference>
<evidence type="ECO:0000256" key="4">
    <source>
        <dbReference type="ARBA" id="ARBA00022691"/>
    </source>
</evidence>
<evidence type="ECO:0000256" key="1">
    <source>
        <dbReference type="ARBA" id="ARBA00011900"/>
    </source>
</evidence>
<dbReference type="CDD" id="cd02440">
    <property type="entry name" value="AdoMet_MTases"/>
    <property type="match status" value="1"/>
</dbReference>
<name>A0A1E3X240_9BACT</name>
<keyword evidence="3 6" id="KW-0808">Transferase</keyword>
<dbReference type="InterPro" id="IPR029063">
    <property type="entry name" value="SAM-dependent_MTases_sf"/>
</dbReference>
<reference evidence="6 7" key="1">
    <citation type="submission" date="2016-07" db="EMBL/GenBank/DDBJ databases">
        <title>Draft genome of Scalindua rubra, obtained from a brine-seawater interface in the Red Sea, sheds light on salt adaptation in anammox bacteria.</title>
        <authorList>
            <person name="Speth D.R."/>
            <person name="Lagkouvardos I."/>
            <person name="Wang Y."/>
            <person name="Qian P.-Y."/>
            <person name="Dutilh B.E."/>
            <person name="Jetten M.S."/>
        </authorList>
    </citation>
    <scope>NUCLEOTIDE SEQUENCE [LARGE SCALE GENOMIC DNA]</scope>
    <source>
        <strain evidence="6">BSI-1</strain>
    </source>
</reference>